<sequence>MSFYRASEISAEADLALTKYNLYFYKSDQPVGISAFVLEVKDEAHLSAVWKEVADVIFIEYQSKLESGFPAWNVYLLFLSSSSIGRSVKYTIENDKFAMRKLVVEHDVIIDSEMEHIEILNEKILGADLVLNENIESPSSSVQPSEIRTMFARWGVIPSDNKAESKIKREEALRALLDGVRTNEI</sequence>
<dbReference type="AlphaFoldDB" id="A0A7Y5Z3Y0"/>
<dbReference type="Proteomes" id="UP000536720">
    <property type="component" value="Unassembled WGS sequence"/>
</dbReference>
<accession>A0A7Y5Z3Y0</accession>
<proteinExistence type="predicted"/>
<comment type="caution">
    <text evidence="1">The sequence shown here is derived from an EMBL/GenBank/DDBJ whole genome shotgun (WGS) entry which is preliminary data.</text>
</comment>
<dbReference type="EMBL" id="JABFMR010000003">
    <property type="protein sequence ID" value="NUT85939.1"/>
    <property type="molecule type" value="Genomic_DNA"/>
</dbReference>
<dbReference type="RefSeq" id="WP_175361931.1">
    <property type="nucleotide sequence ID" value="NZ_JABFMR010000003.1"/>
</dbReference>
<name>A0A7Y5Z3Y0_9PSED</name>
<dbReference type="Pfam" id="PF20289">
    <property type="entry name" value="MComp1"/>
    <property type="match status" value="1"/>
</dbReference>
<evidence type="ECO:0000313" key="1">
    <source>
        <dbReference type="EMBL" id="NUT85939.1"/>
    </source>
</evidence>
<protein>
    <submittedName>
        <fullName evidence="1">Uncharacterized protein</fullName>
    </submittedName>
</protein>
<evidence type="ECO:0000313" key="2">
    <source>
        <dbReference type="Proteomes" id="UP000536720"/>
    </source>
</evidence>
<organism evidence="1 2">
    <name type="scientific">Pseudomonas corrugata</name>
    <dbReference type="NCBI Taxonomy" id="47879"/>
    <lineage>
        <taxon>Bacteria</taxon>
        <taxon>Pseudomonadati</taxon>
        <taxon>Pseudomonadota</taxon>
        <taxon>Gammaproteobacteria</taxon>
        <taxon>Pseudomonadales</taxon>
        <taxon>Pseudomonadaceae</taxon>
        <taxon>Pseudomonas</taxon>
    </lineage>
</organism>
<gene>
    <name evidence="1" type="ORF">HNO91_05890</name>
</gene>
<reference evidence="1 2" key="1">
    <citation type="journal article" date="2020" name="Front. Plant Sci.">
        <title>Isolation of Rhizosphere Bacteria That Improve Quality and Water Stress Tolerance in Greenhouse Ornamentals.</title>
        <authorList>
            <person name="Nordstedt N.P."/>
            <person name="Jones M.L."/>
        </authorList>
    </citation>
    <scope>NUCLEOTIDE SEQUENCE [LARGE SCALE GENOMIC DNA]</scope>
    <source>
        <strain evidence="1 2">C7D2</strain>
    </source>
</reference>
<dbReference type="InterPro" id="IPR046905">
    <property type="entry name" value="ABC-3C_MC1"/>
</dbReference>